<dbReference type="Pfam" id="PF02518">
    <property type="entry name" value="HATPase_c"/>
    <property type="match status" value="1"/>
</dbReference>
<keyword evidence="11" id="KW-0812">Transmembrane</keyword>
<dbReference type="InterPro" id="IPR036890">
    <property type="entry name" value="HATPase_C_sf"/>
</dbReference>
<dbReference type="Gene3D" id="1.20.5.1930">
    <property type="match status" value="1"/>
</dbReference>
<evidence type="ECO:0000256" key="5">
    <source>
        <dbReference type="ARBA" id="ARBA00022741"/>
    </source>
</evidence>
<feature type="transmembrane region" description="Helical" evidence="11">
    <location>
        <begin position="6"/>
        <end position="25"/>
    </location>
</feature>
<proteinExistence type="predicted"/>
<keyword evidence="11" id="KW-0472">Membrane</keyword>
<evidence type="ECO:0000256" key="9">
    <source>
        <dbReference type="SAM" id="Coils"/>
    </source>
</evidence>
<feature type="domain" description="Histidine kinase/HSP90-like ATPase" evidence="12">
    <location>
        <begin position="291"/>
        <end position="379"/>
    </location>
</feature>
<dbReference type="InterPro" id="IPR003594">
    <property type="entry name" value="HATPase_dom"/>
</dbReference>
<evidence type="ECO:0000256" key="11">
    <source>
        <dbReference type="SAM" id="Phobius"/>
    </source>
</evidence>
<evidence type="ECO:0000256" key="8">
    <source>
        <dbReference type="ARBA" id="ARBA00023012"/>
    </source>
</evidence>
<feature type="transmembrane region" description="Helical" evidence="11">
    <location>
        <begin position="76"/>
        <end position="94"/>
    </location>
</feature>
<evidence type="ECO:0000256" key="2">
    <source>
        <dbReference type="ARBA" id="ARBA00012438"/>
    </source>
</evidence>
<feature type="domain" description="Signal transduction histidine kinase subgroup 3 dimerisation and phosphoacceptor" evidence="13">
    <location>
        <begin position="152"/>
        <end position="217"/>
    </location>
</feature>
<comment type="catalytic activity">
    <reaction evidence="1">
        <text>ATP + protein L-histidine = ADP + protein N-phospho-L-histidine.</text>
        <dbReference type="EC" id="2.7.13.3"/>
    </reaction>
</comment>
<dbReference type="InterPro" id="IPR011712">
    <property type="entry name" value="Sig_transdc_His_kin_sub3_dim/P"/>
</dbReference>
<keyword evidence="3" id="KW-0597">Phosphoprotein</keyword>
<dbReference type="PANTHER" id="PTHR24421">
    <property type="entry name" value="NITRATE/NITRITE SENSOR PROTEIN NARX-RELATED"/>
    <property type="match status" value="1"/>
</dbReference>
<feature type="compositionally biased region" description="Basic and acidic residues" evidence="10">
    <location>
        <begin position="494"/>
        <end position="509"/>
    </location>
</feature>
<sequence length="593" mass="61396">MRQTGVHSLDALGYLLLLAGPVALIRRRAQPVAVLVVVLAVCIAYFLRGYGYGPIFVSLVVAFLTAASRGSRWWTYPLVPLGYLALVWPLPALLGRPADLWQVFALMAWLSVLLLAAEGIRQRKAVVIARRQRADAARRDEEAQRERRASEERLAIARELHDVLAHSLSMINVQSSVALELLDKRPEQAETALTAIKNASRDALAEVHALLHTIRSGSEPTDPGEQSPVVDAEETGRRTAEPEPPPAPRAPAPSISDLDDLLQRPRTTGLTVGTRVLGTPQQLPSMIDVAAARIIQESLTNVLRHAPGAEATVTVRYTPDSVDITVDNSRPTSAPTRSGTGGGNGIIGMRERTHALGGALTAGPRPSGGFRVAARLPTRTPEPGATETASVPPAAPTETDAASGVQARSTPATPAQAGNHAASNARLQHNPGASTEAGTIPESNAQAQQNPAAARGTNNPASPAQGRNNPASPGQAQNTAASNAQARNTPASDARSRNDAAVEATDREAAPASARLRGAAASGRTAQSGAPDAAASAAGPEAEGPQTSPTGAGTSRSAAPGTSGPSEAESRTTPGRAADTTGRPSTSAGRARH</sequence>
<feature type="compositionally biased region" description="Polar residues" evidence="10">
    <location>
        <begin position="421"/>
        <end position="443"/>
    </location>
</feature>
<dbReference type="PANTHER" id="PTHR24421:SF10">
    <property type="entry name" value="NITRATE_NITRITE SENSOR PROTEIN NARQ"/>
    <property type="match status" value="1"/>
</dbReference>
<dbReference type="Pfam" id="PF07730">
    <property type="entry name" value="HisKA_3"/>
    <property type="match status" value="1"/>
</dbReference>
<comment type="caution">
    <text evidence="14">The sequence shown here is derived from an EMBL/GenBank/DDBJ whole genome shotgun (WGS) entry which is preliminary data.</text>
</comment>
<keyword evidence="4" id="KW-0808">Transferase</keyword>
<reference evidence="14 15" key="1">
    <citation type="submission" date="2024-06" db="EMBL/GenBank/DDBJ databases">
        <title>The Natural Products Discovery Center: Release of the First 8490 Sequenced Strains for Exploring Actinobacteria Biosynthetic Diversity.</title>
        <authorList>
            <person name="Kalkreuter E."/>
            <person name="Kautsar S.A."/>
            <person name="Yang D."/>
            <person name="Bader C.D."/>
            <person name="Teijaro C.N."/>
            <person name="Fluegel L."/>
            <person name="Davis C.M."/>
            <person name="Simpson J.R."/>
            <person name="Lauterbach L."/>
            <person name="Steele A.D."/>
            <person name="Gui C."/>
            <person name="Meng S."/>
            <person name="Li G."/>
            <person name="Viehrig K."/>
            <person name="Ye F."/>
            <person name="Su P."/>
            <person name="Kiefer A.F."/>
            <person name="Nichols A."/>
            <person name="Cepeda A.J."/>
            <person name="Yan W."/>
            <person name="Fan B."/>
            <person name="Jiang Y."/>
            <person name="Adhikari A."/>
            <person name="Zheng C.-J."/>
            <person name="Schuster L."/>
            <person name="Cowan T.M."/>
            <person name="Smanski M.J."/>
            <person name="Chevrette M.G."/>
            <person name="De Carvalho L.P.S."/>
            <person name="Shen B."/>
        </authorList>
    </citation>
    <scope>NUCLEOTIDE SEQUENCE [LARGE SCALE GENOMIC DNA]</scope>
    <source>
        <strain evidence="14 15">NPDC019434</strain>
    </source>
</reference>
<keyword evidence="9" id="KW-0175">Coiled coil</keyword>
<evidence type="ECO:0000256" key="1">
    <source>
        <dbReference type="ARBA" id="ARBA00000085"/>
    </source>
</evidence>
<feature type="transmembrane region" description="Helical" evidence="11">
    <location>
        <begin position="32"/>
        <end position="47"/>
    </location>
</feature>
<keyword evidence="15" id="KW-1185">Reference proteome</keyword>
<gene>
    <name evidence="14" type="ORF">ABZ507_23765</name>
</gene>
<dbReference type="Gene3D" id="3.30.565.10">
    <property type="entry name" value="Histidine kinase-like ATPase, C-terminal domain"/>
    <property type="match status" value="1"/>
</dbReference>
<keyword evidence="8" id="KW-0902">Two-component regulatory system</keyword>
<keyword evidence="11" id="KW-1133">Transmembrane helix</keyword>
<evidence type="ECO:0000259" key="12">
    <source>
        <dbReference type="Pfam" id="PF02518"/>
    </source>
</evidence>
<feature type="coiled-coil region" evidence="9">
    <location>
        <begin position="133"/>
        <end position="160"/>
    </location>
</feature>
<dbReference type="Proteomes" id="UP001550535">
    <property type="component" value="Unassembled WGS sequence"/>
</dbReference>
<feature type="region of interest" description="Disordered" evidence="10">
    <location>
        <begin position="358"/>
        <end position="593"/>
    </location>
</feature>
<feature type="compositionally biased region" description="Low complexity" evidence="10">
    <location>
        <begin position="444"/>
        <end position="454"/>
    </location>
</feature>
<feature type="compositionally biased region" description="Low complexity" evidence="10">
    <location>
        <begin position="475"/>
        <end position="488"/>
    </location>
</feature>
<feature type="region of interest" description="Disordered" evidence="10">
    <location>
        <begin position="215"/>
        <end position="260"/>
    </location>
</feature>
<feature type="compositionally biased region" description="Low complexity" evidence="10">
    <location>
        <begin position="510"/>
        <end position="546"/>
    </location>
</feature>
<feature type="compositionally biased region" description="Polar residues" evidence="10">
    <location>
        <begin position="326"/>
        <end position="338"/>
    </location>
</feature>
<keyword evidence="7" id="KW-0067">ATP-binding</keyword>
<evidence type="ECO:0000256" key="6">
    <source>
        <dbReference type="ARBA" id="ARBA00022777"/>
    </source>
</evidence>
<organism evidence="14 15">
    <name type="scientific">Nocardia niwae</name>
    <dbReference type="NCBI Taxonomy" id="626084"/>
    <lineage>
        <taxon>Bacteria</taxon>
        <taxon>Bacillati</taxon>
        <taxon>Actinomycetota</taxon>
        <taxon>Actinomycetes</taxon>
        <taxon>Mycobacteriales</taxon>
        <taxon>Nocardiaceae</taxon>
        <taxon>Nocardia</taxon>
    </lineage>
</organism>
<feature type="compositionally biased region" description="Polar residues" evidence="10">
    <location>
        <begin position="456"/>
        <end position="474"/>
    </location>
</feature>
<feature type="transmembrane region" description="Helical" evidence="11">
    <location>
        <begin position="100"/>
        <end position="120"/>
    </location>
</feature>
<dbReference type="EC" id="2.7.13.3" evidence="2"/>
<evidence type="ECO:0000259" key="13">
    <source>
        <dbReference type="Pfam" id="PF07730"/>
    </source>
</evidence>
<feature type="compositionally biased region" description="Polar residues" evidence="10">
    <location>
        <begin position="582"/>
        <end position="593"/>
    </location>
</feature>
<accession>A0ABV2XG14</accession>
<feature type="region of interest" description="Disordered" evidence="10">
    <location>
        <begin position="324"/>
        <end position="346"/>
    </location>
</feature>
<dbReference type="InterPro" id="IPR050482">
    <property type="entry name" value="Sensor_HK_TwoCompSys"/>
</dbReference>
<evidence type="ECO:0000256" key="10">
    <source>
        <dbReference type="SAM" id="MobiDB-lite"/>
    </source>
</evidence>
<protein>
    <recommendedName>
        <fullName evidence="2">histidine kinase</fullName>
        <ecNumber evidence="2">2.7.13.3</ecNumber>
    </recommendedName>
</protein>
<name>A0ABV2XG14_9NOCA</name>
<dbReference type="CDD" id="cd16917">
    <property type="entry name" value="HATPase_UhpB-NarQ-NarX-like"/>
    <property type="match status" value="1"/>
</dbReference>
<evidence type="ECO:0000256" key="3">
    <source>
        <dbReference type="ARBA" id="ARBA00022553"/>
    </source>
</evidence>
<evidence type="ECO:0000313" key="14">
    <source>
        <dbReference type="EMBL" id="MEU2124836.1"/>
    </source>
</evidence>
<feature type="compositionally biased region" description="Polar residues" evidence="10">
    <location>
        <begin position="547"/>
        <end position="557"/>
    </location>
</feature>
<dbReference type="RefSeq" id="WP_357992665.1">
    <property type="nucleotide sequence ID" value="NZ_JBEYBR010000068.1"/>
</dbReference>
<dbReference type="GO" id="GO:0016301">
    <property type="term" value="F:kinase activity"/>
    <property type="evidence" value="ECO:0007669"/>
    <property type="project" value="UniProtKB-KW"/>
</dbReference>
<dbReference type="SUPFAM" id="SSF55874">
    <property type="entry name" value="ATPase domain of HSP90 chaperone/DNA topoisomerase II/histidine kinase"/>
    <property type="match status" value="1"/>
</dbReference>
<evidence type="ECO:0000256" key="4">
    <source>
        <dbReference type="ARBA" id="ARBA00022679"/>
    </source>
</evidence>
<evidence type="ECO:0000256" key="7">
    <source>
        <dbReference type="ARBA" id="ARBA00022840"/>
    </source>
</evidence>
<keyword evidence="5" id="KW-0547">Nucleotide-binding</keyword>
<keyword evidence="6 14" id="KW-0418">Kinase</keyword>
<dbReference type="EMBL" id="JBEYBR010000068">
    <property type="protein sequence ID" value="MEU2124836.1"/>
    <property type="molecule type" value="Genomic_DNA"/>
</dbReference>
<evidence type="ECO:0000313" key="15">
    <source>
        <dbReference type="Proteomes" id="UP001550535"/>
    </source>
</evidence>
<feature type="compositionally biased region" description="Pro residues" evidence="10">
    <location>
        <begin position="242"/>
        <end position="251"/>
    </location>
</feature>